<dbReference type="AlphaFoldDB" id="A0A0F9DLB1"/>
<proteinExistence type="predicted"/>
<dbReference type="Gene3D" id="2.10.10.20">
    <property type="entry name" value="Carbohydrate-binding module superfamily 5/12"/>
    <property type="match status" value="1"/>
</dbReference>
<name>A0A0F9DLB1_9ZZZZ</name>
<gene>
    <name evidence="1" type="ORF">LCGC14_2474950</name>
</gene>
<organism evidence="1">
    <name type="scientific">marine sediment metagenome</name>
    <dbReference type="NCBI Taxonomy" id="412755"/>
    <lineage>
        <taxon>unclassified sequences</taxon>
        <taxon>metagenomes</taxon>
        <taxon>ecological metagenomes</taxon>
    </lineage>
</organism>
<feature type="non-terminal residue" evidence="1">
    <location>
        <position position="1"/>
    </location>
</feature>
<sequence length="404" mass="44182">AVVSGNPEYPHQWYMSRQAYIWDYAYLANDAQSPVIGNNTDAGEVGDIVRALIPYKDDYLIFGCATTMWVLRGDPAVGGSLDEVDLTIGIFGANSWCFDGDGNLYFWGTNGVYIMPTGFGQVKCLTEKVLPDIINTEDVNPSTHRITLGYDRRRKGILVCITLLTDGSNSNYWYDLRIGGFFPETYPDECGPYSVFYYASNDKDYADLLLGCKDGYIRKFLDSTKDDDAGASGTTAISSYCTLPIQPLGPDGDIEGKLTSLTITSAGGAVGGTEGDTDGFDYKLYVADDAETCLEKMKATVAWATSQNYLIGDLRIYSSIEYRCIVAHLSEAGGGTHEEPDTNTTDWETVVQESGTLSGVGRKERIRDRVRGVYLGIKLLNNNATESWAIENIEGEIKPAGSVT</sequence>
<comment type="caution">
    <text evidence="1">The sequence shown here is derived from an EMBL/GenBank/DDBJ whole genome shotgun (WGS) entry which is preliminary data.</text>
</comment>
<reference evidence="1" key="1">
    <citation type="journal article" date="2015" name="Nature">
        <title>Complex archaea that bridge the gap between prokaryotes and eukaryotes.</title>
        <authorList>
            <person name="Spang A."/>
            <person name="Saw J.H."/>
            <person name="Jorgensen S.L."/>
            <person name="Zaremba-Niedzwiedzka K."/>
            <person name="Martijn J."/>
            <person name="Lind A.E."/>
            <person name="van Eijk R."/>
            <person name="Schleper C."/>
            <person name="Guy L."/>
            <person name="Ettema T.J."/>
        </authorList>
    </citation>
    <scope>NUCLEOTIDE SEQUENCE</scope>
</reference>
<dbReference type="EMBL" id="LAZR01038847">
    <property type="protein sequence ID" value="KKL18496.1"/>
    <property type="molecule type" value="Genomic_DNA"/>
</dbReference>
<evidence type="ECO:0000313" key="1">
    <source>
        <dbReference type="EMBL" id="KKL18496.1"/>
    </source>
</evidence>
<protein>
    <submittedName>
        <fullName evidence="1">Uncharacterized protein</fullName>
    </submittedName>
</protein>
<accession>A0A0F9DLB1</accession>